<proteinExistence type="predicted"/>
<organism evidence="1 2">
    <name type="scientific">Pseudomonas cerasi</name>
    <dbReference type="NCBI Taxonomy" id="1583341"/>
    <lineage>
        <taxon>Bacteria</taxon>
        <taxon>Pseudomonadati</taxon>
        <taxon>Pseudomonadota</taxon>
        <taxon>Gammaproteobacteria</taxon>
        <taxon>Pseudomonadales</taxon>
        <taxon>Pseudomonadaceae</taxon>
        <taxon>Pseudomonas</taxon>
    </lineage>
</organism>
<gene>
    <name evidence="1" type="ORF">PL963_02483</name>
</gene>
<protein>
    <submittedName>
        <fullName evidence="1">Uncharacterized protein</fullName>
    </submittedName>
</protein>
<name>A0A193SRR0_9PSED</name>
<accession>A0A193SRR0</accession>
<dbReference type="EMBL" id="LT963395">
    <property type="protein sequence ID" value="SOS20186.1"/>
    <property type="molecule type" value="Genomic_DNA"/>
</dbReference>
<reference evidence="2" key="1">
    <citation type="submission" date="2017-11" db="EMBL/GenBank/DDBJ databases">
        <authorList>
            <person name="Blom J."/>
        </authorList>
    </citation>
    <scope>NUCLEOTIDE SEQUENCE [LARGE SCALE GENOMIC DNA]</scope>
</reference>
<keyword evidence="2" id="KW-1185">Reference proteome</keyword>
<dbReference type="RefSeq" id="WP_157893904.1">
    <property type="nucleotide sequence ID" value="NZ_LT222319.1"/>
</dbReference>
<sequence>MKKHVKNSRYWLVTTHPGQNAKAVACIQVYRVAGKIARTEYGMPSTVERFAVATGVPPACIREKR</sequence>
<evidence type="ECO:0000313" key="2">
    <source>
        <dbReference type="Proteomes" id="UP000239025"/>
    </source>
</evidence>
<dbReference type="AlphaFoldDB" id="A0A193SRR0"/>
<evidence type="ECO:0000313" key="1">
    <source>
        <dbReference type="EMBL" id="SOS20186.1"/>
    </source>
</evidence>
<dbReference type="Proteomes" id="UP000239025">
    <property type="component" value="Chromosome 1"/>
</dbReference>